<sequence length="290" mass="32893">MPGLTKCFKTNLEPGKKQSCKIKEELGIEANKKQAFYRPEVYSRWFPNRPTNADFENIVFRNLNLEGKNVEGIPDCPVFKKIVALELNDTSNIGVVLAYVEDSFAIRKEEDNFNGLEGTSNCVHLVETTENNNQEGRDIIDEDVSNIDEESSANESEILPPNRGKDVAEEVKKKTMKEKTCQKELKEALIGCRTRKAFNLTYDHTVNFKKDRVQGCVWGQNMALHVIFWIGLHCPIDGLGVDLGFATVTNFSLKDVTKIKMFFDPVNSWSCDPKFPGNDLWYQSCVGYSD</sequence>
<organism evidence="1 2">
    <name type="scientific">Lepeophtheirus salmonis</name>
    <name type="common">Salmon louse</name>
    <name type="synonym">Caligus salmonis</name>
    <dbReference type="NCBI Taxonomy" id="72036"/>
    <lineage>
        <taxon>Eukaryota</taxon>
        <taxon>Metazoa</taxon>
        <taxon>Ecdysozoa</taxon>
        <taxon>Arthropoda</taxon>
        <taxon>Crustacea</taxon>
        <taxon>Multicrustacea</taxon>
        <taxon>Hexanauplia</taxon>
        <taxon>Copepoda</taxon>
        <taxon>Siphonostomatoida</taxon>
        <taxon>Caligidae</taxon>
        <taxon>Lepeophtheirus</taxon>
    </lineage>
</organism>
<evidence type="ECO:0000313" key="1">
    <source>
        <dbReference type="EMBL" id="CAF2986943.1"/>
    </source>
</evidence>
<protein>
    <submittedName>
        <fullName evidence="1">(salmon louse) hypothetical protein</fullName>
    </submittedName>
</protein>
<evidence type="ECO:0000313" key="2">
    <source>
        <dbReference type="Proteomes" id="UP000675881"/>
    </source>
</evidence>
<dbReference type="EMBL" id="HG994585">
    <property type="protein sequence ID" value="CAF2986943.1"/>
    <property type="molecule type" value="Genomic_DNA"/>
</dbReference>
<dbReference type="AlphaFoldDB" id="A0A7R8HBG7"/>
<accession>A0A7R8HBG7</accession>
<dbReference type="Proteomes" id="UP000675881">
    <property type="component" value="Chromosome 6"/>
</dbReference>
<name>A0A7R8HBG7_LEPSM</name>
<proteinExistence type="predicted"/>
<reference evidence="1" key="1">
    <citation type="submission" date="2021-02" db="EMBL/GenBank/DDBJ databases">
        <authorList>
            <person name="Bekaert M."/>
        </authorList>
    </citation>
    <scope>NUCLEOTIDE SEQUENCE</scope>
    <source>
        <strain evidence="1">IoA-00</strain>
    </source>
</reference>
<gene>
    <name evidence="1" type="ORF">LSAA_12501</name>
</gene>
<keyword evidence="2" id="KW-1185">Reference proteome</keyword>